<dbReference type="Gene3D" id="3.60.21.10">
    <property type="match status" value="1"/>
</dbReference>
<gene>
    <name evidence="2" type="ORF">IAB73_00630</name>
</gene>
<dbReference type="InterPro" id="IPR004843">
    <property type="entry name" value="Calcineurin-like_PHP"/>
</dbReference>
<dbReference type="Pfam" id="PF00149">
    <property type="entry name" value="Metallophos"/>
    <property type="match status" value="1"/>
</dbReference>
<dbReference type="InterPro" id="IPR029052">
    <property type="entry name" value="Metallo-depent_PP-like"/>
</dbReference>
<name>A0A9D1CQ42_9FIRM</name>
<comment type="caution">
    <text evidence="2">The sequence shown here is derived from an EMBL/GenBank/DDBJ whole genome shotgun (WGS) entry which is preliminary data.</text>
</comment>
<protein>
    <submittedName>
        <fullName evidence="2">Metallophosphoesterase family protein</fullName>
    </submittedName>
</protein>
<proteinExistence type="predicted"/>
<reference evidence="2" key="1">
    <citation type="submission" date="2020-10" db="EMBL/GenBank/DDBJ databases">
        <authorList>
            <person name="Gilroy R."/>
        </authorList>
    </citation>
    <scope>NUCLEOTIDE SEQUENCE</scope>
    <source>
        <strain evidence="2">ChiSxjej2B14-6234</strain>
    </source>
</reference>
<dbReference type="Proteomes" id="UP000886887">
    <property type="component" value="Unassembled WGS sequence"/>
</dbReference>
<sequence length="278" mass="30205">MRIACISDIHGNLPALEAVLADVRAQSPDLTLSLGDQVNFGPQPLQVLQLLESEGVPCLLGNHEQRVLALREASDAALNAINFASVRWTMQQLAGVDLNLPLNRRVGEVLFAHAGAENPSLRLDDLEAVRAELDALPYPLLVCGHYHNPLQHHAAGRALCVIGSVGMAENGVPGTALYALVDQTPQGVHVTPRIVPYDSGRLYEAFRSSGILDMCPIMSRVVHETMTQNRCMVMEFLAHVHAVMASCGADAIDERVWTLAGNTFAWRTGQTVSEYWGL</sequence>
<organism evidence="2 3">
    <name type="scientific">Candidatus Onthenecus intestinigallinarum</name>
    <dbReference type="NCBI Taxonomy" id="2840875"/>
    <lineage>
        <taxon>Bacteria</taxon>
        <taxon>Bacillati</taxon>
        <taxon>Bacillota</taxon>
        <taxon>Clostridia</taxon>
        <taxon>Eubacteriales</taxon>
        <taxon>Candidatus Onthenecus</taxon>
    </lineage>
</organism>
<accession>A0A9D1CQ42</accession>
<dbReference type="SUPFAM" id="SSF56300">
    <property type="entry name" value="Metallo-dependent phosphatases"/>
    <property type="match status" value="1"/>
</dbReference>
<evidence type="ECO:0000259" key="1">
    <source>
        <dbReference type="Pfam" id="PF00149"/>
    </source>
</evidence>
<dbReference type="GO" id="GO:0016791">
    <property type="term" value="F:phosphatase activity"/>
    <property type="evidence" value="ECO:0007669"/>
    <property type="project" value="TreeGrafter"/>
</dbReference>
<reference evidence="2" key="2">
    <citation type="journal article" date="2021" name="PeerJ">
        <title>Extensive microbial diversity within the chicken gut microbiome revealed by metagenomics and culture.</title>
        <authorList>
            <person name="Gilroy R."/>
            <person name="Ravi A."/>
            <person name="Getino M."/>
            <person name="Pursley I."/>
            <person name="Horton D.L."/>
            <person name="Alikhan N.F."/>
            <person name="Baker D."/>
            <person name="Gharbi K."/>
            <person name="Hall N."/>
            <person name="Watson M."/>
            <person name="Adriaenssens E.M."/>
            <person name="Foster-Nyarko E."/>
            <person name="Jarju S."/>
            <person name="Secka A."/>
            <person name="Antonio M."/>
            <person name="Oren A."/>
            <person name="Chaudhuri R.R."/>
            <person name="La Ragione R."/>
            <person name="Hildebrand F."/>
            <person name="Pallen M.J."/>
        </authorList>
    </citation>
    <scope>NUCLEOTIDE SEQUENCE</scope>
    <source>
        <strain evidence="2">ChiSxjej2B14-6234</strain>
    </source>
</reference>
<dbReference type="AlphaFoldDB" id="A0A9D1CQ42"/>
<dbReference type="GO" id="GO:0005737">
    <property type="term" value="C:cytoplasm"/>
    <property type="evidence" value="ECO:0007669"/>
    <property type="project" value="TreeGrafter"/>
</dbReference>
<dbReference type="PANTHER" id="PTHR42850">
    <property type="entry name" value="METALLOPHOSPHOESTERASE"/>
    <property type="match status" value="1"/>
</dbReference>
<evidence type="ECO:0000313" key="2">
    <source>
        <dbReference type="EMBL" id="HIQ70713.1"/>
    </source>
</evidence>
<dbReference type="EMBL" id="DVFJ01000002">
    <property type="protein sequence ID" value="HIQ70713.1"/>
    <property type="molecule type" value="Genomic_DNA"/>
</dbReference>
<evidence type="ECO:0000313" key="3">
    <source>
        <dbReference type="Proteomes" id="UP000886887"/>
    </source>
</evidence>
<feature type="domain" description="Calcineurin-like phosphoesterase" evidence="1">
    <location>
        <begin position="1"/>
        <end position="132"/>
    </location>
</feature>
<dbReference type="PANTHER" id="PTHR42850:SF2">
    <property type="entry name" value="BLL5683 PROTEIN"/>
    <property type="match status" value="1"/>
</dbReference>
<dbReference type="InterPro" id="IPR050126">
    <property type="entry name" value="Ap4A_hydrolase"/>
</dbReference>